<feature type="compositionally biased region" description="Polar residues" evidence="1">
    <location>
        <begin position="602"/>
        <end position="612"/>
    </location>
</feature>
<feature type="compositionally biased region" description="Basic and acidic residues" evidence="1">
    <location>
        <begin position="1"/>
        <end position="14"/>
    </location>
</feature>
<protein>
    <submittedName>
        <fullName evidence="2">Uncharacterized protein</fullName>
    </submittedName>
</protein>
<gene>
    <name evidence="2" type="ORF">KXV57_000737</name>
</gene>
<comment type="caution">
    <text evidence="2">The sequence shown here is derived from an EMBL/GenBank/DDBJ whole genome shotgun (WGS) entry which is preliminary data.</text>
</comment>
<evidence type="ECO:0000256" key="1">
    <source>
        <dbReference type="SAM" id="MobiDB-lite"/>
    </source>
</evidence>
<name>A0A9P8NBL7_ASPFM</name>
<dbReference type="AlphaFoldDB" id="A0A9P8NBL7"/>
<dbReference type="Proteomes" id="UP000813423">
    <property type="component" value="Unassembled WGS sequence"/>
</dbReference>
<evidence type="ECO:0000313" key="2">
    <source>
        <dbReference type="EMBL" id="KAH1897364.1"/>
    </source>
</evidence>
<feature type="region of interest" description="Disordered" evidence="1">
    <location>
        <begin position="344"/>
        <end position="367"/>
    </location>
</feature>
<feature type="compositionally biased region" description="Acidic residues" evidence="1">
    <location>
        <begin position="632"/>
        <end position="660"/>
    </location>
</feature>
<reference evidence="2" key="1">
    <citation type="submission" date="2021-08" db="EMBL/GenBank/DDBJ databases">
        <title>Global Aspergillus fumigatus from environmental and clinical sources.</title>
        <authorList>
            <person name="Barber A."/>
            <person name="Sae-Ong T."/>
        </authorList>
    </citation>
    <scope>NUCLEOTIDE SEQUENCE</scope>
    <source>
        <strain evidence="2">NRZ-2016-071</strain>
    </source>
</reference>
<sequence>MRLRESIRPPERFNSELIITPSPKKTLREPRNPRNPRFVDYNPHLPPAVFPTLEPANLAQSRTGEQDRQKTEQNGVAKGLQRDTSSIDFHGSNTEGKETWEKVDDISIDELENIIASNGELNPIYVRNMTIMEAAETSSSSDMDMSDSDPDEPLTDVDGRHAESIRFIHHPEWSDLSLSLQAEIAINLSQHYGWSTVYSKLGLGEKEREELQELIRRRDHQVAMEYSALHAMRAKQLRALLRIDNSSGSRNRTPHKLIFRRISRKTAQRLRGSMETDYLLCDVGELVNARRFLQRRGIDRHYAGEWSGSIVTWPRAEDGSDAERGESQRDSIVTGPVTPFGVGSITVNDHRHDFADSSRPNPATPPHRIIQTTEHNEGALVQYQKRDLPPRKLYHRGERDRRLIVRLKLGQPRAKFFQAWKKSAHPRRLIRSVPPLDVFYKSSSSPGEFDGGAGTTSTFASNSSDSALNIFKQSPRKAINEDWKRGLLELDDTSLSSCWRKFQQELQQATFDPDTIETDTIETDTIETVGVLDSGVDTDRHSELSEAIPCINLTDVHLPSRLTTPSRVMSPMSVDYIQSDEDDLAPFSGARTSRTDPVFDSPGSSCWETSSDGAAAYSPTTPLTTVTNTFEILEDNNSEKSDDDWEDAEEEEEEEEEQDEMILVPAIGPVRRAAAQR</sequence>
<evidence type="ECO:0000313" key="3">
    <source>
        <dbReference type="Proteomes" id="UP000813423"/>
    </source>
</evidence>
<accession>A0A9P8NBL7</accession>
<dbReference type="EMBL" id="JAIBSC010000108">
    <property type="protein sequence ID" value="KAH1897364.1"/>
    <property type="molecule type" value="Genomic_DNA"/>
</dbReference>
<feature type="compositionally biased region" description="Low complexity" evidence="1">
    <location>
        <begin position="620"/>
        <end position="629"/>
    </location>
</feature>
<feature type="region of interest" description="Disordered" evidence="1">
    <location>
        <begin position="59"/>
        <end position="98"/>
    </location>
</feature>
<proteinExistence type="predicted"/>
<organism evidence="2 3">
    <name type="scientific">Aspergillus fumigatus</name>
    <name type="common">Neosartorya fumigata</name>
    <dbReference type="NCBI Taxonomy" id="746128"/>
    <lineage>
        <taxon>Eukaryota</taxon>
        <taxon>Fungi</taxon>
        <taxon>Dikarya</taxon>
        <taxon>Ascomycota</taxon>
        <taxon>Pezizomycotina</taxon>
        <taxon>Eurotiomycetes</taxon>
        <taxon>Eurotiomycetidae</taxon>
        <taxon>Eurotiales</taxon>
        <taxon>Aspergillaceae</taxon>
        <taxon>Aspergillus</taxon>
        <taxon>Aspergillus subgen. Fumigati</taxon>
    </lineage>
</organism>
<feature type="region of interest" description="Disordered" evidence="1">
    <location>
        <begin position="316"/>
        <end position="335"/>
    </location>
</feature>
<feature type="region of interest" description="Disordered" evidence="1">
    <location>
        <begin position="587"/>
        <end position="677"/>
    </location>
</feature>
<feature type="compositionally biased region" description="Basic and acidic residues" evidence="1">
    <location>
        <begin position="316"/>
        <end position="329"/>
    </location>
</feature>
<feature type="compositionally biased region" description="Polar residues" evidence="1">
    <location>
        <begin position="82"/>
        <end position="94"/>
    </location>
</feature>
<feature type="region of interest" description="Disordered" evidence="1">
    <location>
        <begin position="1"/>
        <end position="40"/>
    </location>
</feature>